<feature type="transmembrane region" description="Helical" evidence="1">
    <location>
        <begin position="440"/>
        <end position="459"/>
    </location>
</feature>
<evidence type="ECO:0008006" key="4">
    <source>
        <dbReference type="Google" id="ProtNLM"/>
    </source>
</evidence>
<dbReference type="KEGG" id="rul:UC8_40280"/>
<dbReference type="EMBL" id="CP042914">
    <property type="protein sequence ID" value="QEG41999.1"/>
    <property type="molecule type" value="Genomic_DNA"/>
</dbReference>
<feature type="transmembrane region" description="Helical" evidence="1">
    <location>
        <begin position="147"/>
        <end position="171"/>
    </location>
</feature>
<reference evidence="2 3" key="1">
    <citation type="submission" date="2019-08" db="EMBL/GenBank/DDBJ databases">
        <title>Deep-cultivation of Planctomycetes and their phenomic and genomic characterization uncovers novel biology.</title>
        <authorList>
            <person name="Wiegand S."/>
            <person name="Jogler M."/>
            <person name="Boedeker C."/>
            <person name="Pinto D."/>
            <person name="Vollmers J."/>
            <person name="Rivas-Marin E."/>
            <person name="Kohn T."/>
            <person name="Peeters S.H."/>
            <person name="Heuer A."/>
            <person name="Rast P."/>
            <person name="Oberbeckmann S."/>
            <person name="Bunk B."/>
            <person name="Jeske O."/>
            <person name="Meyerdierks A."/>
            <person name="Storesund J.E."/>
            <person name="Kallscheuer N."/>
            <person name="Luecker S."/>
            <person name="Lage O.M."/>
            <person name="Pohl T."/>
            <person name="Merkel B.J."/>
            <person name="Hornburger P."/>
            <person name="Mueller R.-W."/>
            <person name="Bruemmer F."/>
            <person name="Labrenz M."/>
            <person name="Spormann A.M."/>
            <person name="Op den Camp H."/>
            <person name="Overmann J."/>
            <person name="Amann R."/>
            <person name="Jetten M.S.M."/>
            <person name="Mascher T."/>
            <person name="Medema M.H."/>
            <person name="Devos D.P."/>
            <person name="Kaster A.-K."/>
            <person name="Ovreas L."/>
            <person name="Rohde M."/>
            <person name="Galperin M.Y."/>
            <person name="Jogler C."/>
        </authorList>
    </citation>
    <scope>NUCLEOTIDE SEQUENCE [LARGE SCALE GENOMIC DNA]</scope>
    <source>
        <strain evidence="2 3">UC8</strain>
    </source>
</reference>
<protein>
    <recommendedName>
        <fullName evidence="4">Glycosyltransferase RgtA/B/C/D-like domain-containing protein</fullName>
    </recommendedName>
</protein>
<organism evidence="2 3">
    <name type="scientific">Roseimaritima ulvae</name>
    <dbReference type="NCBI Taxonomy" id="980254"/>
    <lineage>
        <taxon>Bacteria</taxon>
        <taxon>Pseudomonadati</taxon>
        <taxon>Planctomycetota</taxon>
        <taxon>Planctomycetia</taxon>
        <taxon>Pirellulales</taxon>
        <taxon>Pirellulaceae</taxon>
        <taxon>Roseimaritima</taxon>
    </lineage>
</organism>
<gene>
    <name evidence="2" type="ORF">UC8_40280</name>
</gene>
<dbReference type="Proteomes" id="UP000325286">
    <property type="component" value="Chromosome"/>
</dbReference>
<feature type="transmembrane region" description="Helical" evidence="1">
    <location>
        <begin position="471"/>
        <end position="490"/>
    </location>
</feature>
<keyword evidence="3" id="KW-1185">Reference proteome</keyword>
<evidence type="ECO:0000313" key="3">
    <source>
        <dbReference type="Proteomes" id="UP000325286"/>
    </source>
</evidence>
<dbReference type="AlphaFoldDB" id="A0A5B9QVS6"/>
<keyword evidence="1" id="KW-1133">Transmembrane helix</keyword>
<sequence length="542" mass="59989">MNSDAELAAGTPTARLAQDDPLIWRTLLLLMLIALGIVAGRIAVVSSANGLTPFLSANDRSRWCTVASLVEDGTYRIDRQMQLTARDPKIKRDVRTWQTIDRVRHQGTDGIYHDYSSKPPLLPTMIAGIYAAAYQVTGMSLTDYPMYMGRLVLALTNLPLLWLFLAPTLSLIHRSGRSKWGRVFCGAATCFGTMLLPFAVTLNNHLPAAAAAAVSLWVLADAGRVQRVSWMLVAGLAGGMLAANELPALCLLVLFAVIALWRSPSAWLLGYLPGVLVVAAGFFGTNWIAHQSLRPPYAHRGNGDLIAELDAAEAPAKLPDIAKIREALIAGGETIDERMGLLQSHREGRYMAATESGNQRYAVVREGSRWQLRHWDDWYEYEGSYWTGDGRSGVDLGEPSRAVYILHTTLGHHGLFSLTPLWLLSIVGAVYWLADEDGNRRALAMAICLASLVCLVFYWMRPLIDRNYGGVSAALRWMMWFAPLWLWLMVPAADRMAKFGGLRYLGGGLLMLSVFSASTALQNPWQHPWLYRIWDYLGWLGG</sequence>
<keyword evidence="1" id="KW-0812">Transmembrane</keyword>
<feature type="transmembrane region" description="Helical" evidence="1">
    <location>
        <begin position="183"/>
        <end position="200"/>
    </location>
</feature>
<feature type="transmembrane region" description="Helical" evidence="1">
    <location>
        <begin position="415"/>
        <end position="434"/>
    </location>
</feature>
<proteinExistence type="predicted"/>
<name>A0A5B9QVS6_9BACT</name>
<feature type="transmembrane region" description="Helical" evidence="1">
    <location>
        <begin position="267"/>
        <end position="289"/>
    </location>
</feature>
<feature type="transmembrane region" description="Helical" evidence="1">
    <location>
        <begin position="22"/>
        <end position="44"/>
    </location>
</feature>
<feature type="transmembrane region" description="Helical" evidence="1">
    <location>
        <begin position="502"/>
        <end position="521"/>
    </location>
</feature>
<dbReference type="RefSeq" id="WP_238388906.1">
    <property type="nucleotide sequence ID" value="NZ_CP042914.1"/>
</dbReference>
<keyword evidence="1" id="KW-0472">Membrane</keyword>
<feature type="transmembrane region" description="Helical" evidence="1">
    <location>
        <begin position="230"/>
        <end position="261"/>
    </location>
</feature>
<feature type="transmembrane region" description="Helical" evidence="1">
    <location>
        <begin position="121"/>
        <end position="141"/>
    </location>
</feature>
<accession>A0A5B9QVS6</accession>
<evidence type="ECO:0000313" key="2">
    <source>
        <dbReference type="EMBL" id="QEG41999.1"/>
    </source>
</evidence>
<evidence type="ECO:0000256" key="1">
    <source>
        <dbReference type="SAM" id="Phobius"/>
    </source>
</evidence>